<feature type="transmembrane region" description="Helical" evidence="1">
    <location>
        <begin position="79"/>
        <end position="100"/>
    </location>
</feature>
<keyword evidence="1" id="KW-0472">Membrane</keyword>
<feature type="transmembrane region" description="Helical" evidence="1">
    <location>
        <begin position="43"/>
        <end position="72"/>
    </location>
</feature>
<keyword evidence="1" id="KW-0812">Transmembrane</keyword>
<dbReference type="RefSeq" id="WP_192508377.1">
    <property type="nucleotide sequence ID" value="NZ_AQGV01000012.1"/>
</dbReference>
<accession>A0ABR9EEL0</accession>
<protein>
    <recommendedName>
        <fullName evidence="4">ABC transporter permease</fullName>
    </recommendedName>
</protein>
<evidence type="ECO:0000313" key="2">
    <source>
        <dbReference type="EMBL" id="MBE0369212.1"/>
    </source>
</evidence>
<keyword evidence="3" id="KW-1185">Reference proteome</keyword>
<evidence type="ECO:0000256" key="1">
    <source>
        <dbReference type="SAM" id="Phobius"/>
    </source>
</evidence>
<dbReference type="Proteomes" id="UP000615755">
    <property type="component" value="Unassembled WGS sequence"/>
</dbReference>
<sequence length="106" mass="11084">MKTVFLILIALFLYSTISWLNAPLAWLSISNFMGELSWVGMELAGLLVGVVAVIALFALVSIGVVGLGLVLLVGGILALLFNSVVIAIPLLMLVGVGWLLSEGVST</sequence>
<proteinExistence type="predicted"/>
<comment type="caution">
    <text evidence="2">The sequence shown here is derived from an EMBL/GenBank/DDBJ whole genome shotgun (WGS) entry which is preliminary data.</text>
</comment>
<evidence type="ECO:0008006" key="4">
    <source>
        <dbReference type="Google" id="ProtNLM"/>
    </source>
</evidence>
<evidence type="ECO:0000313" key="3">
    <source>
        <dbReference type="Proteomes" id="UP000615755"/>
    </source>
</evidence>
<organism evidence="2 3">
    <name type="scientific">Pseudoalteromonas aurantia 208</name>
    <dbReference type="NCBI Taxonomy" id="1314867"/>
    <lineage>
        <taxon>Bacteria</taxon>
        <taxon>Pseudomonadati</taxon>
        <taxon>Pseudomonadota</taxon>
        <taxon>Gammaproteobacteria</taxon>
        <taxon>Alteromonadales</taxon>
        <taxon>Pseudoalteromonadaceae</taxon>
        <taxon>Pseudoalteromonas</taxon>
    </lineage>
</organism>
<keyword evidence="1" id="KW-1133">Transmembrane helix</keyword>
<name>A0ABR9EEL0_9GAMM</name>
<dbReference type="EMBL" id="AQGV01000012">
    <property type="protein sequence ID" value="MBE0369212.1"/>
    <property type="molecule type" value="Genomic_DNA"/>
</dbReference>
<reference evidence="2 3" key="1">
    <citation type="submission" date="2015-03" db="EMBL/GenBank/DDBJ databases">
        <title>Genome sequence of Pseudoalteromonas aurantia.</title>
        <authorList>
            <person name="Xie B.-B."/>
            <person name="Rong J.-C."/>
            <person name="Qin Q.-L."/>
            <person name="Zhang Y.-Z."/>
        </authorList>
    </citation>
    <scope>NUCLEOTIDE SEQUENCE [LARGE SCALE GENOMIC DNA]</scope>
    <source>
        <strain evidence="2 3">208</strain>
    </source>
</reference>
<gene>
    <name evidence="2" type="ORF">PAUR_a3019</name>
</gene>